<evidence type="ECO:0000313" key="5">
    <source>
        <dbReference type="Proteomes" id="UP000694412"/>
    </source>
</evidence>
<dbReference type="Pfam" id="PF01400">
    <property type="entry name" value="Astacin"/>
    <property type="match status" value="1"/>
</dbReference>
<comment type="caution">
    <text evidence="1">Lacks conserved residue(s) required for the propagation of feature annotation.</text>
</comment>
<dbReference type="InterPro" id="IPR001506">
    <property type="entry name" value="Peptidase_M12A"/>
</dbReference>
<reference evidence="4" key="3">
    <citation type="submission" date="2025-09" db="UniProtKB">
        <authorList>
            <consortium name="Ensembl"/>
        </authorList>
    </citation>
    <scope>IDENTIFICATION</scope>
</reference>
<reference evidence="4" key="2">
    <citation type="submission" date="2025-08" db="UniProtKB">
        <authorList>
            <consortium name="Ensembl"/>
        </authorList>
    </citation>
    <scope>IDENTIFICATION</scope>
</reference>
<dbReference type="InterPro" id="IPR024079">
    <property type="entry name" value="MetalloPept_cat_dom_sf"/>
</dbReference>
<evidence type="ECO:0000256" key="1">
    <source>
        <dbReference type="PROSITE-ProRule" id="PRU01211"/>
    </source>
</evidence>
<feature type="domain" description="Peptidase M12A" evidence="3">
    <location>
        <begin position="73"/>
        <end position="196"/>
    </location>
</feature>
<dbReference type="GO" id="GO:0005615">
    <property type="term" value="C:extracellular space"/>
    <property type="evidence" value="ECO:0007669"/>
    <property type="project" value="TreeGrafter"/>
</dbReference>
<proteinExistence type="predicted"/>
<dbReference type="SUPFAM" id="SSF55486">
    <property type="entry name" value="Metalloproteases ('zincins'), catalytic domain"/>
    <property type="match status" value="1"/>
</dbReference>
<feature type="region of interest" description="Disordered" evidence="2">
    <location>
        <begin position="170"/>
        <end position="196"/>
    </location>
</feature>
<organism evidence="4 5">
    <name type="scientific">Coturnix japonica</name>
    <name type="common">Japanese quail</name>
    <name type="synonym">Coturnix coturnix japonica</name>
    <dbReference type="NCBI Taxonomy" id="93934"/>
    <lineage>
        <taxon>Eukaryota</taxon>
        <taxon>Metazoa</taxon>
        <taxon>Chordata</taxon>
        <taxon>Craniata</taxon>
        <taxon>Vertebrata</taxon>
        <taxon>Euteleostomi</taxon>
        <taxon>Archelosauria</taxon>
        <taxon>Archosauria</taxon>
        <taxon>Dinosauria</taxon>
        <taxon>Saurischia</taxon>
        <taxon>Theropoda</taxon>
        <taxon>Coelurosauria</taxon>
        <taxon>Aves</taxon>
        <taxon>Neognathae</taxon>
        <taxon>Galloanserae</taxon>
        <taxon>Galliformes</taxon>
        <taxon>Phasianidae</taxon>
        <taxon>Perdicinae</taxon>
        <taxon>Coturnix</taxon>
    </lineage>
</organism>
<dbReference type="GeneTree" id="ENSGT00940000157176"/>
<dbReference type="Proteomes" id="UP000694412">
    <property type="component" value="Chromosome 22"/>
</dbReference>
<dbReference type="GO" id="GO:0004222">
    <property type="term" value="F:metalloendopeptidase activity"/>
    <property type="evidence" value="ECO:0007669"/>
    <property type="project" value="InterPro"/>
</dbReference>
<dbReference type="AlphaFoldDB" id="A0A8C2TXY9"/>
<dbReference type="SMART" id="SM00235">
    <property type="entry name" value="ZnMc"/>
    <property type="match status" value="1"/>
</dbReference>
<name>A0A8C2TXY9_COTJA</name>
<dbReference type="InterPro" id="IPR006026">
    <property type="entry name" value="Peptidase_Metallo"/>
</dbReference>
<accession>A0A8C2TXY9</accession>
<sequence>YSPYPITPWPHILYSDPIAAFLGDIALDEEDLQHFIPPPPSPISSPITTTGPITTTSPTTTPRPTTPQRRRRAATSRPERVWPDGIIPYVISGNFSGAQRAVFRQAMRHWERHTCVTFLERSDQDSYIVFTYRPCGYGIWGGSARYVGRRGGGPQAISIGKNCDKFGIVGGTSGSRDQASGDEQNEAATGPARGHY</sequence>
<dbReference type="Gene3D" id="3.40.390.10">
    <property type="entry name" value="Collagenase (Catalytic Domain)"/>
    <property type="match status" value="1"/>
</dbReference>
<dbReference type="PANTHER" id="PTHR10127:SF863">
    <property type="entry name" value="BONE MORPHOGENETIC PROTEIN 1"/>
    <property type="match status" value="1"/>
</dbReference>
<evidence type="ECO:0000259" key="3">
    <source>
        <dbReference type="PROSITE" id="PS51864"/>
    </source>
</evidence>
<dbReference type="GO" id="GO:0009953">
    <property type="term" value="P:dorsal/ventral pattern formation"/>
    <property type="evidence" value="ECO:0007669"/>
    <property type="project" value="TreeGrafter"/>
</dbReference>
<dbReference type="GO" id="GO:0008270">
    <property type="term" value="F:zinc ion binding"/>
    <property type="evidence" value="ECO:0007669"/>
    <property type="project" value="InterPro"/>
</dbReference>
<dbReference type="PROSITE" id="PS51864">
    <property type="entry name" value="ASTACIN"/>
    <property type="match status" value="1"/>
</dbReference>
<evidence type="ECO:0000256" key="2">
    <source>
        <dbReference type="SAM" id="MobiDB-lite"/>
    </source>
</evidence>
<reference evidence="4" key="1">
    <citation type="submission" date="2015-11" db="EMBL/GenBank/DDBJ databases">
        <authorList>
            <consortium name="International Coturnix japonica Genome Analysis Consortium"/>
            <person name="Warren W."/>
            <person name="Burt D.W."/>
            <person name="Antin P.B."/>
            <person name="Lanford R."/>
            <person name="Gros J."/>
            <person name="Wilson R.K."/>
        </authorList>
    </citation>
    <scope>NUCLEOTIDE SEQUENCE [LARGE SCALE GENOMIC DNA]</scope>
</reference>
<protein>
    <recommendedName>
        <fullName evidence="3">Peptidase M12A domain-containing protein</fullName>
    </recommendedName>
</protein>
<keyword evidence="5" id="KW-1185">Reference proteome</keyword>
<dbReference type="GO" id="GO:0016485">
    <property type="term" value="P:protein processing"/>
    <property type="evidence" value="ECO:0007669"/>
    <property type="project" value="TreeGrafter"/>
</dbReference>
<evidence type="ECO:0000313" key="4">
    <source>
        <dbReference type="Ensembl" id="ENSCJPP00005018603.1"/>
    </source>
</evidence>
<feature type="region of interest" description="Disordered" evidence="2">
    <location>
        <begin position="38"/>
        <end position="78"/>
    </location>
</feature>
<dbReference type="Ensembl" id="ENSCJPT00005025843.1">
    <property type="protein sequence ID" value="ENSCJPP00005018603.1"/>
    <property type="gene ID" value="ENSCJPG00005015129.1"/>
</dbReference>
<dbReference type="PANTHER" id="PTHR10127">
    <property type="entry name" value="DISCOIDIN, CUB, EGF, LAMININ , AND ZINC METALLOPROTEASE DOMAIN CONTAINING"/>
    <property type="match status" value="1"/>
</dbReference>
<feature type="compositionally biased region" description="Low complexity" evidence="2">
    <location>
        <begin position="44"/>
        <end position="67"/>
    </location>
</feature>